<sequence length="81" mass="9551">METKLERDDQHWRTAKLKAGFKSHLIIYLIVNIGMWALWFLTDSGQTNGIPWPFWPSLGWAGALTYQYFNAWHRNDLNKAL</sequence>
<accession>A0A3E1YCB6</accession>
<evidence type="ECO:0000256" key="1">
    <source>
        <dbReference type="SAM" id="Phobius"/>
    </source>
</evidence>
<reference evidence="3 4" key="1">
    <citation type="submission" date="2018-07" db="EMBL/GenBank/DDBJ databases">
        <title>Chitinophaga K2CV101002-2 sp. nov., isolated from a monsoon evergreen broad-leaved forest soil.</title>
        <authorList>
            <person name="Lv Y."/>
        </authorList>
    </citation>
    <scope>NUCLEOTIDE SEQUENCE [LARGE SCALE GENOMIC DNA]</scope>
    <source>
        <strain evidence="3 4">GDMCC 1.1288</strain>
    </source>
</reference>
<organism evidence="3 4">
    <name type="scientific">Chitinophaga silvatica</name>
    <dbReference type="NCBI Taxonomy" id="2282649"/>
    <lineage>
        <taxon>Bacteria</taxon>
        <taxon>Pseudomonadati</taxon>
        <taxon>Bacteroidota</taxon>
        <taxon>Chitinophagia</taxon>
        <taxon>Chitinophagales</taxon>
        <taxon>Chitinophagaceae</taxon>
        <taxon>Chitinophaga</taxon>
    </lineage>
</organism>
<evidence type="ECO:0000313" key="3">
    <source>
        <dbReference type="EMBL" id="RFS23895.1"/>
    </source>
</evidence>
<keyword evidence="1" id="KW-1133">Transmembrane helix</keyword>
<dbReference type="RefSeq" id="WP_116975221.1">
    <property type="nucleotide sequence ID" value="NZ_QPMM01000003.1"/>
</dbReference>
<dbReference type="Pfam" id="PF13239">
    <property type="entry name" value="2TM"/>
    <property type="match status" value="1"/>
</dbReference>
<dbReference type="OrthoDB" id="8965954at2"/>
<dbReference type="Proteomes" id="UP000260644">
    <property type="component" value="Unassembled WGS sequence"/>
</dbReference>
<keyword evidence="4" id="KW-1185">Reference proteome</keyword>
<protein>
    <recommendedName>
        <fullName evidence="2">2TM domain-containing protein</fullName>
    </recommendedName>
</protein>
<proteinExistence type="predicted"/>
<evidence type="ECO:0000259" key="2">
    <source>
        <dbReference type="Pfam" id="PF13239"/>
    </source>
</evidence>
<gene>
    <name evidence="3" type="ORF">DVR12_08380</name>
</gene>
<keyword evidence="1" id="KW-0812">Transmembrane</keyword>
<comment type="caution">
    <text evidence="3">The sequence shown here is derived from an EMBL/GenBank/DDBJ whole genome shotgun (WGS) entry which is preliminary data.</text>
</comment>
<feature type="transmembrane region" description="Helical" evidence="1">
    <location>
        <begin position="52"/>
        <end position="69"/>
    </location>
</feature>
<dbReference type="EMBL" id="QPMM01000003">
    <property type="protein sequence ID" value="RFS23895.1"/>
    <property type="molecule type" value="Genomic_DNA"/>
</dbReference>
<evidence type="ECO:0000313" key="4">
    <source>
        <dbReference type="Proteomes" id="UP000260644"/>
    </source>
</evidence>
<keyword evidence="1" id="KW-0472">Membrane</keyword>
<dbReference type="InterPro" id="IPR025698">
    <property type="entry name" value="2TM_dom"/>
</dbReference>
<name>A0A3E1YCB6_9BACT</name>
<feature type="domain" description="2TM" evidence="2">
    <location>
        <begin position="15"/>
        <end position="77"/>
    </location>
</feature>
<dbReference type="AlphaFoldDB" id="A0A3E1YCB6"/>
<feature type="transmembrane region" description="Helical" evidence="1">
    <location>
        <begin position="21"/>
        <end position="40"/>
    </location>
</feature>